<keyword evidence="5" id="KW-1185">Reference proteome</keyword>
<dbReference type="EMBL" id="CAAGRJ010009019">
    <property type="protein sequence ID" value="VFV26720.1"/>
    <property type="molecule type" value="Genomic_DNA"/>
</dbReference>
<dbReference type="InterPro" id="IPR027417">
    <property type="entry name" value="P-loop_NTPase"/>
</dbReference>
<reference evidence="4 5" key="1">
    <citation type="submission" date="2019-01" db="EMBL/GenBank/DDBJ databases">
        <authorList>
            <person name="Alioto T."/>
            <person name="Alioto T."/>
        </authorList>
    </citation>
    <scope>NUCLEOTIDE SEQUENCE [LARGE SCALE GENOMIC DNA]</scope>
</reference>
<evidence type="ECO:0000256" key="2">
    <source>
        <dbReference type="ARBA" id="ARBA00022840"/>
    </source>
</evidence>
<keyword evidence="1" id="KW-0547">Nucleotide-binding</keyword>
<dbReference type="PANTHER" id="PTHR23073">
    <property type="entry name" value="26S PROTEASOME REGULATORY SUBUNIT"/>
    <property type="match status" value="1"/>
</dbReference>
<keyword evidence="4" id="KW-0645">Protease</keyword>
<evidence type="ECO:0000256" key="1">
    <source>
        <dbReference type="ARBA" id="ARBA00022741"/>
    </source>
</evidence>
<keyword evidence="2" id="KW-0067">ATP-binding</keyword>
<organism evidence="4 5">
    <name type="scientific">Lynx pardinus</name>
    <name type="common">Iberian lynx</name>
    <name type="synonym">Felis pardina</name>
    <dbReference type="NCBI Taxonomy" id="191816"/>
    <lineage>
        <taxon>Eukaryota</taxon>
        <taxon>Metazoa</taxon>
        <taxon>Chordata</taxon>
        <taxon>Craniata</taxon>
        <taxon>Vertebrata</taxon>
        <taxon>Euteleostomi</taxon>
        <taxon>Mammalia</taxon>
        <taxon>Eutheria</taxon>
        <taxon>Laurasiatheria</taxon>
        <taxon>Carnivora</taxon>
        <taxon>Feliformia</taxon>
        <taxon>Felidae</taxon>
        <taxon>Felinae</taxon>
        <taxon>Lynx</taxon>
    </lineage>
</organism>
<sequence>MARTKKACLILDEVDAIARACFDDGASMLELINELDGFDCRGNMGVLMANNRSEALDPALRRPGRLDRKIAFSLPDLEGWTHILKTHVHSMSVESDIRSELLACLCPNSTGTEIRSACIEAGMFAIRAG</sequence>
<dbReference type="SUPFAM" id="SSF52540">
    <property type="entry name" value="P-loop containing nucleoside triphosphate hydrolases"/>
    <property type="match status" value="1"/>
</dbReference>
<feature type="domain" description="ATPase AAA-type core" evidence="3">
    <location>
        <begin position="3"/>
        <end position="73"/>
    </location>
</feature>
<dbReference type="Pfam" id="PF00004">
    <property type="entry name" value="AAA"/>
    <property type="match status" value="1"/>
</dbReference>
<dbReference type="GO" id="GO:0005524">
    <property type="term" value="F:ATP binding"/>
    <property type="evidence" value="ECO:0007669"/>
    <property type="project" value="UniProtKB-KW"/>
</dbReference>
<dbReference type="GO" id="GO:0006508">
    <property type="term" value="P:proteolysis"/>
    <property type="evidence" value="ECO:0007669"/>
    <property type="project" value="UniProtKB-KW"/>
</dbReference>
<dbReference type="Proteomes" id="UP000386466">
    <property type="component" value="Unassembled WGS sequence"/>
</dbReference>
<dbReference type="Gene3D" id="3.40.50.300">
    <property type="entry name" value="P-loop containing nucleotide triphosphate hydrolases"/>
    <property type="match status" value="1"/>
</dbReference>
<accession>A0A485N0B1</accession>
<name>A0A485N0B1_LYNPA</name>
<dbReference type="AlphaFoldDB" id="A0A485N0B1"/>
<dbReference type="GO" id="GO:0016887">
    <property type="term" value="F:ATP hydrolysis activity"/>
    <property type="evidence" value="ECO:0007669"/>
    <property type="project" value="InterPro"/>
</dbReference>
<dbReference type="InterPro" id="IPR050221">
    <property type="entry name" value="26S_Proteasome_ATPase"/>
</dbReference>
<dbReference type="GO" id="GO:0008233">
    <property type="term" value="F:peptidase activity"/>
    <property type="evidence" value="ECO:0007669"/>
    <property type="project" value="UniProtKB-KW"/>
</dbReference>
<proteinExistence type="predicted"/>
<dbReference type="Gene3D" id="1.10.8.60">
    <property type="match status" value="1"/>
</dbReference>
<evidence type="ECO:0000313" key="4">
    <source>
        <dbReference type="EMBL" id="VFV26720.1"/>
    </source>
</evidence>
<keyword evidence="4" id="KW-0378">Hydrolase</keyword>
<evidence type="ECO:0000259" key="3">
    <source>
        <dbReference type="Pfam" id="PF00004"/>
    </source>
</evidence>
<protein>
    <submittedName>
        <fullName evidence="4">26s protease regulatory subunit 7</fullName>
    </submittedName>
</protein>
<dbReference type="InterPro" id="IPR003959">
    <property type="entry name" value="ATPase_AAA_core"/>
</dbReference>
<evidence type="ECO:0000313" key="5">
    <source>
        <dbReference type="Proteomes" id="UP000386466"/>
    </source>
</evidence>
<gene>
    <name evidence="4" type="ORF">LYPA_23C005591</name>
</gene>